<dbReference type="EMBL" id="SSGD01000083">
    <property type="protein sequence ID" value="TXI54580.1"/>
    <property type="molecule type" value="Genomic_DNA"/>
</dbReference>
<dbReference type="InterPro" id="IPR007795">
    <property type="entry name" value="T7SS_EccB"/>
</dbReference>
<reference evidence="3 4" key="1">
    <citation type="submission" date="2018-09" db="EMBL/GenBank/DDBJ databases">
        <title>Metagenome Assembled Genomes from an Advanced Water Purification Facility.</title>
        <authorList>
            <person name="Stamps B.W."/>
            <person name="Spear J.R."/>
        </authorList>
    </citation>
    <scope>NUCLEOTIDE SEQUENCE [LARGE SCALE GENOMIC DNA]</scope>
    <source>
        <strain evidence="3">Bin_29_2</strain>
    </source>
</reference>
<dbReference type="Gene3D" id="3.30.2390.20">
    <property type="entry name" value="Type VII secretion system EccB, repeat 1 domain"/>
    <property type="match status" value="1"/>
</dbReference>
<proteinExistence type="predicted"/>
<gene>
    <name evidence="3" type="primary">eccB</name>
    <name evidence="3" type="ORF">E6Q54_14175</name>
</gene>
<dbReference type="PANTHER" id="PTHR40765">
    <property type="entry name" value="ESX-2 SECRETION SYSTEM ATPASE ECCB2"/>
    <property type="match status" value="1"/>
</dbReference>
<keyword evidence="2" id="KW-0472">Membrane</keyword>
<name>A0A5C7XYU9_9MYCO</name>
<dbReference type="Proteomes" id="UP000321797">
    <property type="component" value="Unassembled WGS sequence"/>
</dbReference>
<evidence type="ECO:0000256" key="1">
    <source>
        <dbReference type="SAM" id="MobiDB-lite"/>
    </source>
</evidence>
<dbReference type="InterPro" id="IPR044857">
    <property type="entry name" value="T7SS_EccB_R1"/>
</dbReference>
<comment type="caution">
    <text evidence="3">The sequence shown here is derived from an EMBL/GenBank/DDBJ whole genome shotgun (WGS) entry which is preliminary data.</text>
</comment>
<dbReference type="NCBIfam" id="TIGR03919">
    <property type="entry name" value="T7SS_EccB"/>
    <property type="match status" value="1"/>
</dbReference>
<sequence>MPGRSTTQLELSAHRFLARRMDRALRCGLAMGAPVPGRAALGLGWLLSTVLIAAMVVLAVLRPQQGLGDAPIVVDRATGALYVRIGDTVHPVFNIASARLIAGAADPRPVDGSAVGRARRGPPLGIPGAPGALGAALPGDATWSLCEDSDGATLIVGVDPLQEARLDPQHAILVSSESGSTYLLRDGRRVAVDADDPLLDSAVPRRVSALLLNVIPEVRLARSGNPADAPEAGPGPATLCAHWRADDPAGITLSSGVRLPAGEVPTVVAHADGPGPALDGVYLPAGHSAYVRAVDSAGHPGGVDYLIADSGVRFTVDDAGAARSLGLPAVAAGAPWSMLSGLPAGPRLSRDQALQGRDGAAGPTVPGR</sequence>
<keyword evidence="2" id="KW-1133">Transmembrane helix</keyword>
<protein>
    <submittedName>
        <fullName evidence="3">Type VII secretion protein EccB</fullName>
    </submittedName>
</protein>
<dbReference type="AlphaFoldDB" id="A0A5C7XYU9"/>
<organism evidence="3 4">
    <name type="scientific">Mycolicibacter arupensis</name>
    <dbReference type="NCBI Taxonomy" id="342002"/>
    <lineage>
        <taxon>Bacteria</taxon>
        <taxon>Bacillati</taxon>
        <taxon>Actinomycetota</taxon>
        <taxon>Actinomycetes</taxon>
        <taxon>Mycobacteriales</taxon>
        <taxon>Mycobacteriaceae</taxon>
        <taxon>Mycolicibacter</taxon>
    </lineage>
</organism>
<dbReference type="GO" id="GO:0005576">
    <property type="term" value="C:extracellular region"/>
    <property type="evidence" value="ECO:0007669"/>
    <property type="project" value="TreeGrafter"/>
</dbReference>
<evidence type="ECO:0000313" key="3">
    <source>
        <dbReference type="EMBL" id="TXI54580.1"/>
    </source>
</evidence>
<evidence type="ECO:0000313" key="4">
    <source>
        <dbReference type="Proteomes" id="UP000321797"/>
    </source>
</evidence>
<dbReference type="Pfam" id="PF05108">
    <property type="entry name" value="T7SS_ESX1_EccB"/>
    <property type="match status" value="2"/>
</dbReference>
<dbReference type="PANTHER" id="PTHR40765:SF2">
    <property type="entry name" value="ESX-2 SECRETION SYSTEM ATPASE ECCB2"/>
    <property type="match status" value="1"/>
</dbReference>
<evidence type="ECO:0000256" key="2">
    <source>
        <dbReference type="SAM" id="Phobius"/>
    </source>
</evidence>
<accession>A0A5C7XYU9</accession>
<feature type="region of interest" description="Disordered" evidence="1">
    <location>
        <begin position="347"/>
        <end position="368"/>
    </location>
</feature>
<keyword evidence="2" id="KW-0812">Transmembrane</keyword>
<feature type="transmembrane region" description="Helical" evidence="2">
    <location>
        <begin position="39"/>
        <end position="61"/>
    </location>
</feature>
<dbReference type="RefSeq" id="WP_276761425.1">
    <property type="nucleotide sequence ID" value="NZ_SSGD01000083.1"/>
</dbReference>